<evidence type="ECO:0000256" key="1">
    <source>
        <dbReference type="SAM" id="Phobius"/>
    </source>
</evidence>
<feature type="transmembrane region" description="Helical" evidence="1">
    <location>
        <begin position="96"/>
        <end position="114"/>
    </location>
</feature>
<dbReference type="AlphaFoldDB" id="A0A0R2CME7"/>
<proteinExistence type="predicted"/>
<evidence type="ECO:0000313" key="2">
    <source>
        <dbReference type="EMBL" id="KRM88995.1"/>
    </source>
</evidence>
<dbReference type="EMBL" id="AYYX01000015">
    <property type="protein sequence ID" value="KRM88995.1"/>
    <property type="molecule type" value="Genomic_DNA"/>
</dbReference>
<dbReference type="Pfam" id="PF19700">
    <property type="entry name" value="DUF6198"/>
    <property type="match status" value="1"/>
</dbReference>
<dbReference type="InterPro" id="IPR038750">
    <property type="entry name" value="YczE/YyaS-like"/>
</dbReference>
<keyword evidence="3" id="KW-1185">Reference proteome</keyword>
<sequence length="157" mass="17736">MLLQFLDKWPLNWVQLGWQTIISFIFGDCIDWAMNCLKNLNPAFYWQALLYLLLGCLIIAGGAYLEVIADVVMLPGDAFVRAICHRWTSEYGPVRVCSDISMSLLGAIICLIWLHNLKGVREGTLISALLVGSLIKFLTKKLQPVTSWLLTGKFKIF</sequence>
<evidence type="ECO:0008006" key="4">
    <source>
        <dbReference type="Google" id="ProtNLM"/>
    </source>
</evidence>
<dbReference type="STRING" id="1133569.FD21_GL000458"/>
<comment type="caution">
    <text evidence="2">The sequence shown here is derived from an EMBL/GenBank/DDBJ whole genome shotgun (WGS) entry which is preliminary data.</text>
</comment>
<dbReference type="PATRIC" id="fig|1133569.4.peg.484"/>
<dbReference type="Proteomes" id="UP000051576">
    <property type="component" value="Unassembled WGS sequence"/>
</dbReference>
<protein>
    <recommendedName>
        <fullName evidence="4">Integral membrane protein</fullName>
    </recommendedName>
</protein>
<gene>
    <name evidence="2" type="ORF">FD21_GL000458</name>
</gene>
<accession>A0A0R2CME7</accession>
<keyword evidence="1" id="KW-1133">Transmembrane helix</keyword>
<keyword evidence="1" id="KW-0812">Transmembrane</keyword>
<dbReference type="eggNOG" id="COG2364">
    <property type="taxonomic scope" value="Bacteria"/>
</dbReference>
<organism evidence="2 3">
    <name type="scientific">Liquorilactobacillus vini DSM 20605</name>
    <dbReference type="NCBI Taxonomy" id="1133569"/>
    <lineage>
        <taxon>Bacteria</taxon>
        <taxon>Bacillati</taxon>
        <taxon>Bacillota</taxon>
        <taxon>Bacilli</taxon>
        <taxon>Lactobacillales</taxon>
        <taxon>Lactobacillaceae</taxon>
        <taxon>Liquorilactobacillus</taxon>
    </lineage>
</organism>
<dbReference type="PANTHER" id="PTHR40078:SF1">
    <property type="entry name" value="INTEGRAL MEMBRANE PROTEIN"/>
    <property type="match status" value="1"/>
</dbReference>
<keyword evidence="1" id="KW-0472">Membrane</keyword>
<feature type="transmembrane region" description="Helical" evidence="1">
    <location>
        <begin position="44"/>
        <end position="65"/>
    </location>
</feature>
<reference evidence="2 3" key="1">
    <citation type="journal article" date="2015" name="Genome Announc.">
        <title>Expanding the biotechnology potential of lactobacilli through comparative genomics of 213 strains and associated genera.</title>
        <authorList>
            <person name="Sun Z."/>
            <person name="Harris H.M."/>
            <person name="McCann A."/>
            <person name="Guo C."/>
            <person name="Argimon S."/>
            <person name="Zhang W."/>
            <person name="Yang X."/>
            <person name="Jeffery I.B."/>
            <person name="Cooney J.C."/>
            <person name="Kagawa T.F."/>
            <person name="Liu W."/>
            <person name="Song Y."/>
            <person name="Salvetti E."/>
            <person name="Wrobel A."/>
            <person name="Rasinkangas P."/>
            <person name="Parkhill J."/>
            <person name="Rea M.C."/>
            <person name="O'Sullivan O."/>
            <person name="Ritari J."/>
            <person name="Douillard F.P."/>
            <person name="Paul Ross R."/>
            <person name="Yang R."/>
            <person name="Briner A.E."/>
            <person name="Felis G.E."/>
            <person name="de Vos W.M."/>
            <person name="Barrangou R."/>
            <person name="Klaenhammer T.R."/>
            <person name="Caufield P.W."/>
            <person name="Cui Y."/>
            <person name="Zhang H."/>
            <person name="O'Toole P.W."/>
        </authorList>
    </citation>
    <scope>NUCLEOTIDE SEQUENCE [LARGE SCALE GENOMIC DNA]</scope>
    <source>
        <strain evidence="2 3">DSM 20605</strain>
    </source>
</reference>
<evidence type="ECO:0000313" key="3">
    <source>
        <dbReference type="Proteomes" id="UP000051576"/>
    </source>
</evidence>
<name>A0A0R2CME7_9LACO</name>
<dbReference type="PANTHER" id="PTHR40078">
    <property type="entry name" value="INTEGRAL MEMBRANE PROTEIN-RELATED"/>
    <property type="match status" value="1"/>
</dbReference>